<dbReference type="Gene3D" id="1.20.120.450">
    <property type="entry name" value="dinb family like domain"/>
    <property type="match status" value="1"/>
</dbReference>
<dbReference type="Proteomes" id="UP000240572">
    <property type="component" value="Unassembled WGS sequence"/>
</dbReference>
<dbReference type="InterPro" id="IPR034660">
    <property type="entry name" value="DinB/YfiT-like"/>
</dbReference>
<dbReference type="RefSeq" id="WP_146146769.1">
    <property type="nucleotide sequence ID" value="NZ_PYGD01000006.1"/>
</dbReference>
<protein>
    <submittedName>
        <fullName evidence="2">DinB family protein</fullName>
    </submittedName>
</protein>
<sequence>MKTFNANTLIDRLQGDIRNMLLAVSQLQQQPAAVLETPPAPGGWSIAQVMEHLNIYCRYYITTIEQALHLNNTSPETRFKPGWLGNYFTGLMQPVAGQTIKKKMKAPKSAIPAAQPDARQMLEEFTAHQHHLLQLLQIARSANIGRIRIPTSISKWIRLKLGDTFRFLIAHQERHFVQIERVLRQSKTAVNRA</sequence>
<evidence type="ECO:0000313" key="2">
    <source>
        <dbReference type="EMBL" id="PSK91162.1"/>
    </source>
</evidence>
<reference evidence="2 3" key="1">
    <citation type="submission" date="2018-03" db="EMBL/GenBank/DDBJ databases">
        <title>Genomic Encyclopedia of Type Strains, Phase III (KMG-III): the genomes of soil and plant-associated and newly described type strains.</title>
        <authorList>
            <person name="Whitman W."/>
        </authorList>
    </citation>
    <scope>NUCLEOTIDE SEQUENCE [LARGE SCALE GENOMIC DNA]</scope>
    <source>
        <strain evidence="2 3">CGMCC 1.12700</strain>
    </source>
</reference>
<feature type="domain" description="DinB-like" evidence="1">
    <location>
        <begin position="23"/>
        <end position="179"/>
    </location>
</feature>
<dbReference type="AlphaFoldDB" id="A0A2P8D1S6"/>
<dbReference type="OrthoDB" id="1524454at2"/>
<dbReference type="InterPro" id="IPR024775">
    <property type="entry name" value="DinB-like"/>
</dbReference>
<organism evidence="2 3">
    <name type="scientific">Taibaiella chishuiensis</name>
    <dbReference type="NCBI Taxonomy" id="1434707"/>
    <lineage>
        <taxon>Bacteria</taxon>
        <taxon>Pseudomonadati</taxon>
        <taxon>Bacteroidota</taxon>
        <taxon>Chitinophagia</taxon>
        <taxon>Chitinophagales</taxon>
        <taxon>Chitinophagaceae</taxon>
        <taxon>Taibaiella</taxon>
    </lineage>
</organism>
<comment type="caution">
    <text evidence="2">The sequence shown here is derived from an EMBL/GenBank/DDBJ whole genome shotgun (WGS) entry which is preliminary data.</text>
</comment>
<dbReference type="EMBL" id="PYGD01000006">
    <property type="protein sequence ID" value="PSK91162.1"/>
    <property type="molecule type" value="Genomic_DNA"/>
</dbReference>
<dbReference type="SUPFAM" id="SSF109854">
    <property type="entry name" value="DinB/YfiT-like putative metalloenzymes"/>
    <property type="match status" value="1"/>
</dbReference>
<dbReference type="Pfam" id="PF12867">
    <property type="entry name" value="DinB_2"/>
    <property type="match status" value="1"/>
</dbReference>
<keyword evidence="3" id="KW-1185">Reference proteome</keyword>
<accession>A0A2P8D1S6</accession>
<evidence type="ECO:0000259" key="1">
    <source>
        <dbReference type="Pfam" id="PF12867"/>
    </source>
</evidence>
<gene>
    <name evidence="2" type="ORF">B0I18_106174</name>
</gene>
<evidence type="ECO:0000313" key="3">
    <source>
        <dbReference type="Proteomes" id="UP000240572"/>
    </source>
</evidence>
<proteinExistence type="predicted"/>
<name>A0A2P8D1S6_9BACT</name>